<dbReference type="Proteomes" id="UP001519863">
    <property type="component" value="Unassembled WGS sequence"/>
</dbReference>
<reference evidence="2 3" key="1">
    <citation type="journal article" date="2013" name="Antonie Van Leeuwenhoek">
        <title>Actinoplanes hulinensis sp. nov., a novel actinomycete isolated from soybean root (Glycine max (L.) Merr).</title>
        <authorList>
            <person name="Shen Y."/>
            <person name="Liu C."/>
            <person name="Wang X."/>
            <person name="Zhao J."/>
            <person name="Jia F."/>
            <person name="Zhang Y."/>
            <person name="Wang L."/>
            <person name="Yang D."/>
            <person name="Xiang W."/>
        </authorList>
    </citation>
    <scope>NUCLEOTIDE SEQUENCE [LARGE SCALE GENOMIC DNA]</scope>
    <source>
        <strain evidence="2 3">NEAU-M9</strain>
    </source>
</reference>
<dbReference type="EMBL" id="JAHXZI010000024">
    <property type="protein sequence ID" value="MBW6439050.1"/>
    <property type="molecule type" value="Genomic_DNA"/>
</dbReference>
<evidence type="ECO:0000313" key="3">
    <source>
        <dbReference type="Proteomes" id="UP001519863"/>
    </source>
</evidence>
<evidence type="ECO:0008006" key="4">
    <source>
        <dbReference type="Google" id="ProtNLM"/>
    </source>
</evidence>
<gene>
    <name evidence="2" type="ORF">KZ829_35510</name>
</gene>
<dbReference type="RefSeq" id="WP_220148219.1">
    <property type="nucleotide sequence ID" value="NZ_JAHXZI010000024.1"/>
</dbReference>
<accession>A0ABS7BDF2</accession>
<feature type="transmembrane region" description="Helical" evidence="1">
    <location>
        <begin position="18"/>
        <end position="37"/>
    </location>
</feature>
<feature type="transmembrane region" description="Helical" evidence="1">
    <location>
        <begin position="144"/>
        <end position="169"/>
    </location>
</feature>
<evidence type="ECO:0000313" key="2">
    <source>
        <dbReference type="EMBL" id="MBW6439050.1"/>
    </source>
</evidence>
<organism evidence="2 3">
    <name type="scientific">Actinoplanes hulinensis</name>
    <dbReference type="NCBI Taxonomy" id="1144547"/>
    <lineage>
        <taxon>Bacteria</taxon>
        <taxon>Bacillati</taxon>
        <taxon>Actinomycetota</taxon>
        <taxon>Actinomycetes</taxon>
        <taxon>Micromonosporales</taxon>
        <taxon>Micromonosporaceae</taxon>
        <taxon>Actinoplanes</taxon>
    </lineage>
</organism>
<evidence type="ECO:0000256" key="1">
    <source>
        <dbReference type="SAM" id="Phobius"/>
    </source>
</evidence>
<sequence>MVVEAGERPPLAVRLARVALLVAAVLAVPLLIISIVARRHLDAADDAYLQAMAALGVDEADAPAEVRARLNYDMLTAGVVLLTTGWLARSLSSRQRWAQVGVWLVAVAGWASLGCGLAVAPELVTWGSGLDEQVDHLLEDLLVSWYPVTHSTLVAGVLVALAMATVLLLRTEAQEFYRKVNRADVVDWADFTHDRTDERRPDR</sequence>
<keyword evidence="3" id="KW-1185">Reference proteome</keyword>
<keyword evidence="1" id="KW-0472">Membrane</keyword>
<feature type="transmembrane region" description="Helical" evidence="1">
    <location>
        <begin position="100"/>
        <end position="124"/>
    </location>
</feature>
<protein>
    <recommendedName>
        <fullName evidence="4">Integral membrane protein</fullName>
    </recommendedName>
</protein>
<keyword evidence="1" id="KW-1133">Transmembrane helix</keyword>
<name>A0ABS7BDF2_9ACTN</name>
<proteinExistence type="predicted"/>
<keyword evidence="1" id="KW-0812">Transmembrane</keyword>
<comment type="caution">
    <text evidence="2">The sequence shown here is derived from an EMBL/GenBank/DDBJ whole genome shotgun (WGS) entry which is preliminary data.</text>
</comment>